<keyword evidence="8" id="KW-1185">Reference proteome</keyword>
<comment type="similarity">
    <text evidence="1">Belongs to the SCO1/2 family.</text>
</comment>
<keyword evidence="3" id="KW-0479">Metal-binding</keyword>
<evidence type="ECO:0000256" key="4">
    <source>
        <dbReference type="PIRSR" id="PIRSR603782-2"/>
    </source>
</evidence>
<dbReference type="PANTHER" id="PTHR12151">
    <property type="entry name" value="ELECTRON TRANSPORT PROTIN SCO1/SENC FAMILY MEMBER"/>
    <property type="match status" value="1"/>
</dbReference>
<dbReference type="PROSITE" id="PS51352">
    <property type="entry name" value="THIOREDOXIN_2"/>
    <property type="match status" value="1"/>
</dbReference>
<feature type="binding site" evidence="3">
    <location>
        <position position="156"/>
    </location>
    <ligand>
        <name>Cu cation</name>
        <dbReference type="ChEBI" id="CHEBI:23378"/>
    </ligand>
</feature>
<evidence type="ECO:0000256" key="3">
    <source>
        <dbReference type="PIRSR" id="PIRSR603782-1"/>
    </source>
</evidence>
<name>A0ABD1XZK4_9MARC</name>
<dbReference type="EMBL" id="JBHFFA010000006">
    <property type="protein sequence ID" value="KAL2619920.1"/>
    <property type="molecule type" value="Genomic_DNA"/>
</dbReference>
<evidence type="ECO:0000256" key="2">
    <source>
        <dbReference type="ARBA" id="ARBA00023008"/>
    </source>
</evidence>
<evidence type="ECO:0000256" key="5">
    <source>
        <dbReference type="SAM" id="MobiDB-lite"/>
    </source>
</evidence>
<proteinExistence type="inferred from homology"/>
<dbReference type="PANTHER" id="PTHR12151:SF5">
    <property type="entry name" value="AT19154P"/>
    <property type="match status" value="1"/>
</dbReference>
<dbReference type="Proteomes" id="UP001605036">
    <property type="component" value="Unassembled WGS sequence"/>
</dbReference>
<feature type="domain" description="Thioredoxin" evidence="6">
    <location>
        <begin position="116"/>
        <end position="281"/>
    </location>
</feature>
<keyword evidence="4" id="KW-1015">Disulfide bond</keyword>
<protein>
    <recommendedName>
        <fullName evidence="6">Thioredoxin domain-containing protein</fullName>
    </recommendedName>
</protein>
<dbReference type="SUPFAM" id="SSF52833">
    <property type="entry name" value="Thioredoxin-like"/>
    <property type="match status" value="1"/>
</dbReference>
<keyword evidence="2 3" id="KW-0186">Copper</keyword>
<evidence type="ECO:0000313" key="7">
    <source>
        <dbReference type="EMBL" id="KAL2619920.1"/>
    </source>
</evidence>
<accession>A0ABD1XZK4</accession>
<dbReference type="Pfam" id="PF02630">
    <property type="entry name" value="SCO1-SenC"/>
    <property type="match status" value="1"/>
</dbReference>
<feature type="binding site" evidence="3">
    <location>
        <position position="245"/>
    </location>
    <ligand>
        <name>Cu cation</name>
        <dbReference type="ChEBI" id="CHEBI:23378"/>
    </ligand>
</feature>
<organism evidence="7 8">
    <name type="scientific">Riccia fluitans</name>
    <dbReference type="NCBI Taxonomy" id="41844"/>
    <lineage>
        <taxon>Eukaryota</taxon>
        <taxon>Viridiplantae</taxon>
        <taxon>Streptophyta</taxon>
        <taxon>Embryophyta</taxon>
        <taxon>Marchantiophyta</taxon>
        <taxon>Marchantiopsida</taxon>
        <taxon>Marchantiidae</taxon>
        <taxon>Marchantiales</taxon>
        <taxon>Ricciaceae</taxon>
        <taxon>Riccia</taxon>
    </lineage>
</organism>
<dbReference type="InterPro" id="IPR003782">
    <property type="entry name" value="SCO1/SenC"/>
</dbReference>
<dbReference type="AlphaFoldDB" id="A0ABD1XZK4"/>
<feature type="binding site" evidence="3">
    <location>
        <position position="160"/>
    </location>
    <ligand>
        <name>Cu cation</name>
        <dbReference type="ChEBI" id="CHEBI:23378"/>
    </ligand>
</feature>
<evidence type="ECO:0000313" key="8">
    <source>
        <dbReference type="Proteomes" id="UP001605036"/>
    </source>
</evidence>
<evidence type="ECO:0000256" key="1">
    <source>
        <dbReference type="ARBA" id="ARBA00010996"/>
    </source>
</evidence>
<gene>
    <name evidence="7" type="ORF">R1flu_000125</name>
</gene>
<feature type="compositionally biased region" description="Low complexity" evidence="5">
    <location>
        <begin position="38"/>
        <end position="47"/>
    </location>
</feature>
<feature type="disulfide bond" description="Redox-active" evidence="4">
    <location>
        <begin position="156"/>
        <end position="160"/>
    </location>
</feature>
<evidence type="ECO:0000259" key="6">
    <source>
        <dbReference type="PROSITE" id="PS51352"/>
    </source>
</evidence>
<dbReference type="InterPro" id="IPR036249">
    <property type="entry name" value="Thioredoxin-like_sf"/>
</dbReference>
<comment type="caution">
    <text evidence="7">The sequence shown here is derived from an EMBL/GenBank/DDBJ whole genome shotgun (WGS) entry which is preliminary data.</text>
</comment>
<reference evidence="7 8" key="1">
    <citation type="submission" date="2024-09" db="EMBL/GenBank/DDBJ databases">
        <title>Chromosome-scale assembly of Riccia fluitans.</title>
        <authorList>
            <person name="Paukszto L."/>
            <person name="Sawicki J."/>
            <person name="Karawczyk K."/>
            <person name="Piernik-Szablinska J."/>
            <person name="Szczecinska M."/>
            <person name="Mazdziarz M."/>
        </authorList>
    </citation>
    <scope>NUCLEOTIDE SEQUENCE [LARGE SCALE GENOMIC DNA]</scope>
    <source>
        <strain evidence="7">Rf_01</strain>
        <tissue evidence="7">Aerial parts of the thallus</tissue>
    </source>
</reference>
<sequence length="289" mass="31740">MATLLKQLQSKGLMVARSWGNFRGAARKNLDSRPRFLSSASKSSSTSGGSGPGRKLLTDTAGPPPSGRAVRGGPVSWASLGLLVITGVGLIAYYDTEKKRRIEVLKQGTVEAKPGLSVGKAAIGGPFKLINQDGKVVTDRDFVGNWTLIYFGFTFCPDICPDELTKLAEAVDKIEKKSGVQVVPVFISIDPERDTVEQVGEYLKEFHPRLVGLTGSVNDIRQVAREYRVYYMKTEEEGNDYLVDHSIITYLMDPNMEFVKFFGKNYNADGLTDGVVEEIQKYAKKSAEV</sequence>
<dbReference type="Gene3D" id="3.40.30.10">
    <property type="entry name" value="Glutaredoxin"/>
    <property type="match status" value="1"/>
</dbReference>
<dbReference type="InterPro" id="IPR013766">
    <property type="entry name" value="Thioredoxin_domain"/>
</dbReference>
<dbReference type="FunFam" id="3.40.30.10:FF:000013">
    <property type="entry name" value="Blast:Protein SCO1 homolog, mitochondrial"/>
    <property type="match status" value="1"/>
</dbReference>
<feature type="region of interest" description="Disordered" evidence="5">
    <location>
        <begin position="33"/>
        <end position="70"/>
    </location>
</feature>
<dbReference type="CDD" id="cd02968">
    <property type="entry name" value="SCO"/>
    <property type="match status" value="1"/>
</dbReference>